<proteinExistence type="predicted"/>
<gene>
    <name evidence="1" type="ORF">TM448A00967_0016</name>
</gene>
<organism evidence="1">
    <name type="scientific">viral metagenome</name>
    <dbReference type="NCBI Taxonomy" id="1070528"/>
    <lineage>
        <taxon>unclassified sequences</taxon>
        <taxon>metagenomes</taxon>
        <taxon>organismal metagenomes</taxon>
    </lineage>
</organism>
<dbReference type="AlphaFoldDB" id="A0A6H1ZMD6"/>
<name>A0A6H1ZMD6_9ZZZZ</name>
<reference evidence="1" key="1">
    <citation type="submission" date="2020-03" db="EMBL/GenBank/DDBJ databases">
        <title>The deep terrestrial virosphere.</title>
        <authorList>
            <person name="Holmfeldt K."/>
            <person name="Nilsson E."/>
            <person name="Simone D."/>
            <person name="Lopez-Fernandez M."/>
            <person name="Wu X."/>
            <person name="de Brujin I."/>
            <person name="Lundin D."/>
            <person name="Andersson A."/>
            <person name="Bertilsson S."/>
            <person name="Dopson M."/>
        </authorList>
    </citation>
    <scope>NUCLEOTIDE SEQUENCE</scope>
    <source>
        <strain evidence="1">TM448A00967</strain>
    </source>
</reference>
<sequence>MSPVSDLPAGWLYLEQRRVVVDPSRGVVATVNGTTADGVMLAGAQRLFAALVALEQSAGAVAEDISSRRLAVDPALVAALGEARCAAAQALRLAGEPTEH</sequence>
<protein>
    <submittedName>
        <fullName evidence="1">Uncharacterized protein</fullName>
    </submittedName>
</protein>
<evidence type="ECO:0000313" key="1">
    <source>
        <dbReference type="EMBL" id="QJA48487.1"/>
    </source>
</evidence>
<accession>A0A6H1ZMD6</accession>
<dbReference type="EMBL" id="MT144086">
    <property type="protein sequence ID" value="QJA48487.1"/>
    <property type="molecule type" value="Genomic_DNA"/>
</dbReference>